<comment type="caution">
    <text evidence="2">The sequence shown here is derived from an EMBL/GenBank/DDBJ whole genome shotgun (WGS) entry which is preliminary data.</text>
</comment>
<dbReference type="EMBL" id="VJMJ01000166">
    <property type="protein sequence ID" value="KAF0729358.1"/>
    <property type="molecule type" value="Genomic_DNA"/>
</dbReference>
<protein>
    <submittedName>
        <fullName evidence="2">Uncharacterized protein</fullName>
    </submittedName>
</protein>
<proteinExistence type="predicted"/>
<reference evidence="2 3" key="1">
    <citation type="submission" date="2019-07" db="EMBL/GenBank/DDBJ databases">
        <title>Genomics analysis of Aphanomyces spp. identifies a new class of oomycete effector associated with host adaptation.</title>
        <authorList>
            <person name="Gaulin E."/>
        </authorList>
    </citation>
    <scope>NUCLEOTIDE SEQUENCE [LARGE SCALE GENOMIC DNA]</scope>
    <source>
        <strain evidence="2 3">ATCC 201684</strain>
    </source>
</reference>
<evidence type="ECO:0000313" key="3">
    <source>
        <dbReference type="Proteomes" id="UP000481153"/>
    </source>
</evidence>
<name>A0A6G0WPM7_9STRA</name>
<gene>
    <name evidence="2" type="ORF">Ae201684_013102</name>
</gene>
<accession>A0A6G0WPM7</accession>
<dbReference type="AlphaFoldDB" id="A0A6G0WPM7"/>
<sequence>MNSITLCFFMLIAIILSAQLVLGATPPKGQLEKWLATSNGYAAKQLKLVRHNAVNSSATLDRFVAASISTESVSAVDPPTLVSWIASTNDERVAIFQRAVRQGRVQAVASNATDSSKVLVTLASSSTTSYAYIPPCTNPLCLKVAPSSSESTVGPFALLSSSELTDYINTSLVSDAVQSSVGEVDNTSVVLLSFQTV</sequence>
<keyword evidence="1" id="KW-0732">Signal</keyword>
<organism evidence="2 3">
    <name type="scientific">Aphanomyces euteiches</name>
    <dbReference type="NCBI Taxonomy" id="100861"/>
    <lineage>
        <taxon>Eukaryota</taxon>
        <taxon>Sar</taxon>
        <taxon>Stramenopiles</taxon>
        <taxon>Oomycota</taxon>
        <taxon>Saprolegniomycetes</taxon>
        <taxon>Saprolegniales</taxon>
        <taxon>Verrucalvaceae</taxon>
        <taxon>Aphanomyces</taxon>
    </lineage>
</organism>
<evidence type="ECO:0000256" key="1">
    <source>
        <dbReference type="SAM" id="SignalP"/>
    </source>
</evidence>
<evidence type="ECO:0000313" key="2">
    <source>
        <dbReference type="EMBL" id="KAF0729358.1"/>
    </source>
</evidence>
<feature type="chain" id="PRO_5026004782" evidence="1">
    <location>
        <begin position="24"/>
        <end position="197"/>
    </location>
</feature>
<dbReference type="VEuPathDB" id="FungiDB:AeMF1_013835"/>
<dbReference type="Proteomes" id="UP000481153">
    <property type="component" value="Unassembled WGS sequence"/>
</dbReference>
<keyword evidence="3" id="KW-1185">Reference proteome</keyword>
<feature type="signal peptide" evidence="1">
    <location>
        <begin position="1"/>
        <end position="23"/>
    </location>
</feature>